<reference evidence="2 3" key="1">
    <citation type="submission" date="2015-11" db="EMBL/GenBank/DDBJ databases">
        <title>Genomes and virulence difference between two physiological races of Phytophthora nicotianae.</title>
        <authorList>
            <person name="Liu H."/>
            <person name="Ma X."/>
            <person name="Yu H."/>
            <person name="Fang D."/>
            <person name="Li Y."/>
            <person name="Wang X."/>
            <person name="Wang W."/>
            <person name="Dong Y."/>
            <person name="Xiao B."/>
        </authorList>
    </citation>
    <scope>NUCLEOTIDE SEQUENCE [LARGE SCALE GENOMIC DNA]</scope>
    <source>
        <strain evidence="3">race 1</strain>
    </source>
</reference>
<keyword evidence="2" id="KW-0132">Cell division</keyword>
<name>A0A0W8DAP9_PHYNI</name>
<dbReference type="EMBL" id="LNFP01000401">
    <property type="protein sequence ID" value="KUF93244.1"/>
    <property type="molecule type" value="Genomic_DNA"/>
</dbReference>
<keyword evidence="2" id="KW-0131">Cell cycle</keyword>
<proteinExistence type="predicted"/>
<dbReference type="GO" id="GO:0051301">
    <property type="term" value="P:cell division"/>
    <property type="evidence" value="ECO:0007669"/>
    <property type="project" value="UniProtKB-KW"/>
</dbReference>
<feature type="region of interest" description="Disordered" evidence="1">
    <location>
        <begin position="80"/>
        <end position="118"/>
    </location>
</feature>
<evidence type="ECO:0000313" key="3">
    <source>
        <dbReference type="Proteomes" id="UP000054636"/>
    </source>
</evidence>
<organism evidence="2 3">
    <name type="scientific">Phytophthora nicotianae</name>
    <name type="common">Potato buckeye rot agent</name>
    <name type="synonym">Phytophthora parasitica</name>
    <dbReference type="NCBI Taxonomy" id="4792"/>
    <lineage>
        <taxon>Eukaryota</taxon>
        <taxon>Sar</taxon>
        <taxon>Stramenopiles</taxon>
        <taxon>Oomycota</taxon>
        <taxon>Peronosporomycetes</taxon>
        <taxon>Peronosporales</taxon>
        <taxon>Peronosporaceae</taxon>
        <taxon>Phytophthora</taxon>
    </lineage>
</organism>
<feature type="region of interest" description="Disordered" evidence="1">
    <location>
        <begin position="1"/>
        <end position="62"/>
    </location>
</feature>
<gene>
    <name evidence="2" type="ORF">AM588_10005260</name>
</gene>
<evidence type="ECO:0000256" key="1">
    <source>
        <dbReference type="SAM" id="MobiDB-lite"/>
    </source>
</evidence>
<feature type="compositionally biased region" description="Low complexity" evidence="1">
    <location>
        <begin position="80"/>
        <end position="91"/>
    </location>
</feature>
<accession>A0A0W8DAP9</accession>
<protein>
    <submittedName>
        <fullName evidence="2">Cell division control protein 42</fullName>
    </submittedName>
</protein>
<dbReference type="Proteomes" id="UP000054636">
    <property type="component" value="Unassembled WGS sequence"/>
</dbReference>
<comment type="caution">
    <text evidence="2">The sequence shown here is derived from an EMBL/GenBank/DDBJ whole genome shotgun (WGS) entry which is preliminary data.</text>
</comment>
<feature type="compositionally biased region" description="Acidic residues" evidence="1">
    <location>
        <begin position="1"/>
        <end position="15"/>
    </location>
</feature>
<evidence type="ECO:0000313" key="2">
    <source>
        <dbReference type="EMBL" id="KUF93244.1"/>
    </source>
</evidence>
<dbReference type="AlphaFoldDB" id="A0A0W8DAP9"/>
<sequence length="162" mass="18258">MEEEKEQEEAESSDEDMNKRESESEDEADRSADSIEIDLSQKPTPPSKKYQPALAPQRLVRTDHRSNTIDKFFFLESQRTQLSQLSQPSSQDTAEEDTIPDRSSKQLDSVESDFSAATSNVPRKRKLSMLQSSQGANLPIAACAFEFLTNVTFSLCIITYRA</sequence>